<organism evidence="2 3">
    <name type="scientific">Methanoregula boonei (strain DSM 21154 / JCM 14090 / 6A8)</name>
    <dbReference type="NCBI Taxonomy" id="456442"/>
    <lineage>
        <taxon>Archaea</taxon>
        <taxon>Methanobacteriati</taxon>
        <taxon>Methanobacteriota</taxon>
        <taxon>Stenosarchaea group</taxon>
        <taxon>Methanomicrobia</taxon>
        <taxon>Methanomicrobiales</taxon>
        <taxon>Methanoregulaceae</taxon>
        <taxon>Methanoregula</taxon>
    </lineage>
</organism>
<name>A7I5F4_METB6</name>
<evidence type="ECO:0000256" key="1">
    <source>
        <dbReference type="SAM" id="Phobius"/>
    </source>
</evidence>
<accession>A7I5F4</accession>
<feature type="transmembrane region" description="Helical" evidence="1">
    <location>
        <begin position="41"/>
        <end position="58"/>
    </location>
</feature>
<dbReference type="KEGG" id="mbn:Mboo_0447"/>
<evidence type="ECO:0000313" key="2">
    <source>
        <dbReference type="EMBL" id="ABS54965.1"/>
    </source>
</evidence>
<dbReference type="AlphaFoldDB" id="A7I5F4"/>
<reference evidence="3" key="1">
    <citation type="journal article" date="2015" name="Microbiology">
        <title>Genome of Methanoregula boonei 6A8 reveals adaptations to oligotrophic peatland environments.</title>
        <authorList>
            <person name="Braeuer S."/>
            <person name="Cadillo-Quiroz H."/>
            <person name="Kyrpides N."/>
            <person name="Woyke T."/>
            <person name="Goodwin L."/>
            <person name="Detter C."/>
            <person name="Podell S."/>
            <person name="Yavitt J.B."/>
            <person name="Zinder S.H."/>
        </authorList>
    </citation>
    <scope>NUCLEOTIDE SEQUENCE [LARGE SCALE GENOMIC DNA]</scope>
    <source>
        <strain evidence="3">DSM 21154 / JCM 14090 / 6A8</strain>
    </source>
</reference>
<dbReference type="EMBL" id="CP000780">
    <property type="protein sequence ID" value="ABS54965.1"/>
    <property type="molecule type" value="Genomic_DNA"/>
</dbReference>
<feature type="transmembrane region" description="Helical" evidence="1">
    <location>
        <begin position="6"/>
        <end position="29"/>
    </location>
</feature>
<dbReference type="GeneID" id="5409884"/>
<evidence type="ECO:0000313" key="3">
    <source>
        <dbReference type="Proteomes" id="UP000002408"/>
    </source>
</evidence>
<protein>
    <submittedName>
        <fullName evidence="2">Uncharacterized protein</fullName>
    </submittedName>
</protein>
<feature type="transmembrane region" description="Helical" evidence="1">
    <location>
        <begin position="64"/>
        <end position="83"/>
    </location>
</feature>
<keyword evidence="3" id="KW-1185">Reference proteome</keyword>
<dbReference type="STRING" id="456442.Mboo_0447"/>
<keyword evidence="1" id="KW-0812">Transmembrane</keyword>
<keyword evidence="1" id="KW-0472">Membrane</keyword>
<dbReference type="RefSeq" id="WP_011991453.1">
    <property type="nucleotide sequence ID" value="NC_009712.1"/>
</dbReference>
<dbReference type="HOGENOM" id="CLU_2519717_0_0_2"/>
<keyword evidence="1" id="KW-1133">Transmembrane helix</keyword>
<dbReference type="Proteomes" id="UP000002408">
    <property type="component" value="Chromosome"/>
</dbReference>
<gene>
    <name evidence="2" type="ordered locus">Mboo_0447</name>
</gene>
<proteinExistence type="predicted"/>
<sequence length="84" mass="8679">MEGRAIIPITPASLLEYSGAGLGMLGWLGVRQVGSIGAQEIGFIIWIASGLILIAWGYHTKARAIMAINAVNVIMAASALAALS</sequence>